<evidence type="ECO:0000313" key="1">
    <source>
        <dbReference type="EMBL" id="OCK87027.1"/>
    </source>
</evidence>
<accession>A0ACC8ELU6</accession>
<dbReference type="EMBL" id="KV748274">
    <property type="protein sequence ID" value="OCK87027.1"/>
    <property type="molecule type" value="Genomic_DNA"/>
</dbReference>
<gene>
    <name evidence="1" type="ORF">K441DRAFT_377638</name>
</gene>
<proteinExistence type="predicted"/>
<name>A0ACC8ELU6_9PEZI</name>
<evidence type="ECO:0000313" key="2">
    <source>
        <dbReference type="Proteomes" id="UP000250078"/>
    </source>
</evidence>
<dbReference type="Proteomes" id="UP000250078">
    <property type="component" value="Unassembled WGS sequence"/>
</dbReference>
<reference evidence="1 2" key="1">
    <citation type="journal article" date="2016" name="Nat. Commun.">
        <title>Ectomycorrhizal ecology is imprinted in the genome of the dominant symbiotic fungus Cenococcum geophilum.</title>
        <authorList>
            <consortium name="DOE Joint Genome Institute"/>
            <person name="Peter M."/>
            <person name="Kohler A."/>
            <person name="Ohm R.A."/>
            <person name="Kuo A."/>
            <person name="Krutzmann J."/>
            <person name="Morin E."/>
            <person name="Arend M."/>
            <person name="Barry K.W."/>
            <person name="Binder M."/>
            <person name="Choi C."/>
            <person name="Clum A."/>
            <person name="Copeland A."/>
            <person name="Grisel N."/>
            <person name="Haridas S."/>
            <person name="Kipfer T."/>
            <person name="LaButti K."/>
            <person name="Lindquist E."/>
            <person name="Lipzen A."/>
            <person name="Maire R."/>
            <person name="Meier B."/>
            <person name="Mihaltcheva S."/>
            <person name="Molinier V."/>
            <person name="Murat C."/>
            <person name="Poggeler S."/>
            <person name="Quandt C.A."/>
            <person name="Sperisen C."/>
            <person name="Tritt A."/>
            <person name="Tisserant E."/>
            <person name="Crous P.W."/>
            <person name="Henrissat B."/>
            <person name="Nehls U."/>
            <person name="Egli S."/>
            <person name="Spatafora J.W."/>
            <person name="Grigoriev I.V."/>
            <person name="Martin F.M."/>
        </authorList>
    </citation>
    <scope>NUCLEOTIDE SEQUENCE [LARGE SCALE GENOMIC DNA]</scope>
    <source>
        <strain evidence="1 2">1.58</strain>
    </source>
</reference>
<sequence>MAVPTILQTNAFERVLQHFKNNLTPDEAKDFQFTKLHDLHVEIETIQQNHASARKLRNMKRLEKFLEAMEQYGKVVEIFLNCTPMLAYVWGPMKFILQVASTHSDSFNSLLDAYEQLGENMPQLLQYQTMDKDPQMAKVLSLLFEDILDFHLQALKQFRQRMWKKIFHATWKTFRSDFDHILQNIKRHNNLIRNQANLIHFERTQEAFEKAHEERSKAEEERRSRTEAENRRRYLAVQEWLSPAPFEQDLEKYSSVRASCPGTGRWLLDNDRFKSWFHPDCCSTRLLWISGKPGAGKTVLASLIVEESQSMPQIKVGYFFCKYRNEHQNTFLAIAKGILAQILQQNRELLVPFLYEEMCTRGGPTLRTKALVKDLLETSLKICDKVYLIIDGIDECDRDERKVIASWFCELVKSLPINQASKIRCLFISQDDGCARRDFSEVSSLKITTADNSRDIRTYCVARGLELQHRFKLTDDRMNEIVDQIVQRADGMFLFAKLVVENLCDQLTLEALDEEIDPSIFPRELKQAYVVFSDLSGFALAYFTSYERITDRVLKNGPRTHSKQASQLLGWLICAKRPLKWYEIQGAISIDFENGDICWERRRLLVDAKELCGSLVEISPNQTVELVHRTARDYLLEEGYIQEASEQLQFAIICVEYLCLEGFEVNLSTTDMENMIQRGYYSFMDYAVASWTSHTENAIESSENDITTLDTFKESVQVFLDLHWTGSDGEIAVSITTERRLQPLKQEPLFKQLSQAVDAHRSRLCLYGKTVTNGEVLDLSQILMKIRERVESLASQNCPESGVIQGKLLEYYGPNWFKCSKMNCVYFHVGFSTESKRRQHEQKHDRPFFCTFEGCHTATFGCATEKELKSHMLDYHGIGSENEYEFPSAAKRKKKSTSYKCQICKSSFARSQNLRAHLRTHTNDRTRPHKCAHCDKTFERVSDCNRHEKLHDEKEFACCGLLKDGTNWGCGRTFPRADGLDRHWKTKKGSECIRPLRDEEEALKSRKAARILNSDSLSPAPFLEPLVELRPSASPF</sequence>
<protein>
    <submittedName>
        <fullName evidence="1">Uncharacterized protein</fullName>
    </submittedName>
</protein>
<organism evidence="1 2">
    <name type="scientific">Cenococcum geophilum 1.58</name>
    <dbReference type="NCBI Taxonomy" id="794803"/>
    <lineage>
        <taxon>Eukaryota</taxon>
        <taxon>Fungi</taxon>
        <taxon>Dikarya</taxon>
        <taxon>Ascomycota</taxon>
        <taxon>Pezizomycotina</taxon>
        <taxon>Dothideomycetes</taxon>
        <taxon>Pleosporomycetidae</taxon>
        <taxon>Gloniales</taxon>
        <taxon>Gloniaceae</taxon>
        <taxon>Cenococcum</taxon>
    </lineage>
</organism>
<keyword evidence="2" id="KW-1185">Reference proteome</keyword>